<dbReference type="FunCoup" id="J9D1Z3">
    <property type="interactions" value="38"/>
</dbReference>
<name>J9D1Z3_EDHAE</name>
<dbReference type="VEuPathDB" id="MicrosporidiaDB:EDEG_03655"/>
<dbReference type="PANTHER" id="PTHR11935:SF94">
    <property type="entry name" value="TENZING NORGAY, ISOFORM C"/>
    <property type="match status" value="1"/>
</dbReference>
<sequence>MDSYLGSQRKLMRITSIKIHSKDRSKNYLTRMGENQHCSEIVSFIHIFHNLKYAIVFDPFEPHIVKNAMDRRLDKELYDQSEIDNLSYISKPRQILFSFTTHGHHGHSSGNEWMKNICENVLIGESKYNNEIVEKPFHTGKFTEGLFTHNDLKKISIQIKILYTPCHTLDSYCFFVSTDIKRYLVTGDTFSFLGISRFFNTNSQAMVDNIHKICENVNDYATLLYGHDYKYSNIAFVESIADKIPSEIRSKTFLKLIEEKKYNPFFNLKKVNLDCSDDMKMSTLRCWRNDFGW</sequence>
<evidence type="ECO:0000313" key="3">
    <source>
        <dbReference type="Proteomes" id="UP000003163"/>
    </source>
</evidence>
<protein>
    <recommendedName>
        <fullName evidence="1">Metallo-beta-lactamase domain-containing protein</fullName>
    </recommendedName>
</protein>
<organism evidence="2 3">
    <name type="scientific">Edhazardia aedis (strain USNM 41457)</name>
    <name type="common">Microsporidian parasite</name>
    <dbReference type="NCBI Taxonomy" id="1003232"/>
    <lineage>
        <taxon>Eukaryota</taxon>
        <taxon>Fungi</taxon>
        <taxon>Fungi incertae sedis</taxon>
        <taxon>Microsporidia</taxon>
        <taxon>Edhazardia</taxon>
    </lineage>
</organism>
<reference evidence="2 3" key="1">
    <citation type="submission" date="2011-08" db="EMBL/GenBank/DDBJ databases">
        <authorList>
            <person name="Liu Z.J."/>
            <person name="Shi F.L."/>
            <person name="Lu J.Q."/>
            <person name="Li M."/>
            <person name="Wang Z.L."/>
        </authorList>
    </citation>
    <scope>NUCLEOTIDE SEQUENCE [LARGE SCALE GENOMIC DNA]</scope>
    <source>
        <strain evidence="2 3">USNM 41457</strain>
    </source>
</reference>
<proteinExistence type="predicted"/>
<dbReference type="Pfam" id="PF00753">
    <property type="entry name" value="Lactamase_B"/>
    <property type="match status" value="1"/>
</dbReference>
<comment type="caution">
    <text evidence="2">The sequence shown here is derived from an EMBL/GenBank/DDBJ whole genome shotgun (WGS) entry which is preliminary data.</text>
</comment>
<dbReference type="SUPFAM" id="SSF56281">
    <property type="entry name" value="Metallo-hydrolase/oxidoreductase"/>
    <property type="match status" value="1"/>
</dbReference>
<accession>J9D1Z3</accession>
<dbReference type="GO" id="GO:0004416">
    <property type="term" value="F:hydroxyacylglutathione hydrolase activity"/>
    <property type="evidence" value="ECO:0007669"/>
    <property type="project" value="TreeGrafter"/>
</dbReference>
<reference evidence="3" key="2">
    <citation type="submission" date="2015-07" db="EMBL/GenBank/DDBJ databases">
        <title>Contrasting host-pathogen interactions and genome evolution in two generalist and specialist microsporidian pathogens of mosquitoes.</title>
        <authorList>
            <consortium name="The Broad Institute Genomics Platform"/>
            <consortium name="The Broad Institute Genome Sequencing Center for Infectious Disease"/>
            <person name="Cuomo C.A."/>
            <person name="Sanscrainte N.D."/>
            <person name="Goldberg J.M."/>
            <person name="Heiman D."/>
            <person name="Young S."/>
            <person name="Zeng Q."/>
            <person name="Becnel J.J."/>
            <person name="Birren B.W."/>
        </authorList>
    </citation>
    <scope>NUCLEOTIDE SEQUENCE [LARGE SCALE GENOMIC DNA]</scope>
    <source>
        <strain evidence="3">USNM 41457</strain>
    </source>
</reference>
<dbReference type="OrthoDB" id="515692at2759"/>
<feature type="domain" description="Metallo-beta-lactamase" evidence="1">
    <location>
        <begin position="42"/>
        <end position="227"/>
    </location>
</feature>
<gene>
    <name evidence="2" type="ORF">EDEG_03655</name>
</gene>
<evidence type="ECO:0000313" key="2">
    <source>
        <dbReference type="EMBL" id="EJW01881.1"/>
    </source>
</evidence>
<dbReference type="HOGENOM" id="CLU_030571_4_5_1"/>
<dbReference type="PANTHER" id="PTHR11935">
    <property type="entry name" value="BETA LACTAMASE DOMAIN"/>
    <property type="match status" value="1"/>
</dbReference>
<dbReference type="InterPro" id="IPR001279">
    <property type="entry name" value="Metallo-B-lactamas"/>
</dbReference>
<dbReference type="Proteomes" id="UP000003163">
    <property type="component" value="Unassembled WGS sequence"/>
</dbReference>
<keyword evidence="3" id="KW-1185">Reference proteome</keyword>
<dbReference type="STRING" id="1003232.J9D1Z3"/>
<dbReference type="SMART" id="SM00849">
    <property type="entry name" value="Lactamase_B"/>
    <property type="match status" value="1"/>
</dbReference>
<dbReference type="Gene3D" id="3.60.15.10">
    <property type="entry name" value="Ribonuclease Z/Hydroxyacylglutathione hydrolase-like"/>
    <property type="match status" value="1"/>
</dbReference>
<dbReference type="AlphaFoldDB" id="J9D1Z3"/>
<evidence type="ECO:0000259" key="1">
    <source>
        <dbReference type="SMART" id="SM00849"/>
    </source>
</evidence>
<dbReference type="InParanoid" id="J9D1Z3"/>
<dbReference type="EMBL" id="AFBI03000106">
    <property type="protein sequence ID" value="EJW01881.1"/>
    <property type="molecule type" value="Genomic_DNA"/>
</dbReference>
<dbReference type="InterPro" id="IPR036866">
    <property type="entry name" value="RibonucZ/Hydroxyglut_hydro"/>
</dbReference>